<evidence type="ECO:0000256" key="1">
    <source>
        <dbReference type="SAM" id="Phobius"/>
    </source>
</evidence>
<feature type="transmembrane region" description="Helical" evidence="1">
    <location>
        <begin position="77"/>
        <end position="96"/>
    </location>
</feature>
<gene>
    <name evidence="2" type="ORF">SAMN04490239_0893</name>
</gene>
<dbReference type="PANTHER" id="PTHR34853:SF1">
    <property type="entry name" value="LIPASE 5"/>
    <property type="match status" value="1"/>
</dbReference>
<name>A0A1H4KV74_9NOCA</name>
<dbReference type="GO" id="GO:0016042">
    <property type="term" value="P:lipid catabolic process"/>
    <property type="evidence" value="ECO:0007669"/>
    <property type="project" value="InterPro"/>
</dbReference>
<protein>
    <submittedName>
        <fullName evidence="2">Secretory lipase</fullName>
    </submittedName>
</protein>
<evidence type="ECO:0000313" key="3">
    <source>
        <dbReference type="Proteomes" id="UP000183561"/>
    </source>
</evidence>
<dbReference type="Gene3D" id="1.10.260.130">
    <property type="match status" value="1"/>
</dbReference>
<keyword evidence="3" id="KW-1185">Reference proteome</keyword>
<dbReference type="PANTHER" id="PTHR34853">
    <property type="match status" value="1"/>
</dbReference>
<evidence type="ECO:0000313" key="2">
    <source>
        <dbReference type="EMBL" id="SEB61832.1"/>
    </source>
</evidence>
<dbReference type="PIRSF" id="PIRSF029171">
    <property type="entry name" value="Esterase_LipA"/>
    <property type="match status" value="1"/>
</dbReference>
<dbReference type="AlphaFoldDB" id="A0A1H4KV74"/>
<dbReference type="Gene3D" id="3.40.50.1820">
    <property type="entry name" value="alpha/beta hydrolase"/>
    <property type="match status" value="1"/>
</dbReference>
<dbReference type="InterPro" id="IPR005152">
    <property type="entry name" value="Lipase_secreted"/>
</dbReference>
<keyword evidence="1" id="KW-0812">Transmembrane</keyword>
<keyword evidence="1" id="KW-1133">Transmembrane helix</keyword>
<accession>A0A1H4KV74</accession>
<keyword evidence="1" id="KW-0472">Membrane</keyword>
<reference evidence="3" key="1">
    <citation type="submission" date="2016-10" db="EMBL/GenBank/DDBJ databases">
        <authorList>
            <person name="Varghese N."/>
            <person name="Submissions S."/>
        </authorList>
    </citation>
    <scope>NUCLEOTIDE SEQUENCE [LARGE SCALE GENOMIC DNA]</scope>
    <source>
        <strain evidence="3">DSM 44498</strain>
    </source>
</reference>
<proteinExistence type="predicted"/>
<organism evidence="2 3">
    <name type="scientific">Rhodococcus koreensis</name>
    <dbReference type="NCBI Taxonomy" id="99653"/>
    <lineage>
        <taxon>Bacteria</taxon>
        <taxon>Bacillati</taxon>
        <taxon>Actinomycetota</taxon>
        <taxon>Actinomycetes</taxon>
        <taxon>Mycobacteriales</taxon>
        <taxon>Nocardiaceae</taxon>
        <taxon>Rhodococcus</taxon>
    </lineage>
</organism>
<dbReference type="Proteomes" id="UP000183561">
    <property type="component" value="Unassembled WGS sequence"/>
</dbReference>
<sequence>MGTVSGLTGRGTTAGATAPLVSAGMKRDAETCTRVVATGLSLRPPGIGVTVRVPARIQSPCPDEGAQRERDVVRRGVRVLMAAVLGVLFLAMMVPVPASAEPLYPWPDPDPFYLAPADLGATAPGDVVRTRRIDTWMYANSDGWQVAFRSTNSAGNPILAVTTVLLPRGVANPPLVSYQAIVNSLGTKCAPSRALFNLEMQESPGMLLGLQRGWAVSVPDHLGPTGAYGAAKLGGMITLDSVRAVQRVTELGLANSPVALAGYSGGGMASAWAAALAPTYAPELRLAAVVQGGVPADLEQMAEGLGFNPHPGFGLAFAAAIGLEREYPDRLPVSSQLNETGLWLRDWMSNECRRFLLFHGAFRNAGQLAASRSLMASSAARQVLRENSLRYFEGVPTAPVYMWHGTLDGLTPFDSVAEVAHRYCAAGARLTFVPYDISEHMTTAVVGFPDAYEFIAARFRGEPAPTRC</sequence>
<dbReference type="Pfam" id="PF03583">
    <property type="entry name" value="LIP"/>
    <property type="match status" value="1"/>
</dbReference>
<dbReference type="EMBL" id="FNSV01000005">
    <property type="protein sequence ID" value="SEB61832.1"/>
    <property type="molecule type" value="Genomic_DNA"/>
</dbReference>
<dbReference type="GO" id="GO:0004806">
    <property type="term" value="F:triacylglycerol lipase activity"/>
    <property type="evidence" value="ECO:0007669"/>
    <property type="project" value="InterPro"/>
</dbReference>
<dbReference type="InterPro" id="IPR029058">
    <property type="entry name" value="AB_hydrolase_fold"/>
</dbReference>
<dbReference type="SUPFAM" id="SSF53474">
    <property type="entry name" value="alpha/beta-Hydrolases"/>
    <property type="match status" value="1"/>
</dbReference>